<feature type="transmembrane region" description="Helical" evidence="1">
    <location>
        <begin position="102"/>
        <end position="124"/>
    </location>
</feature>
<sequence>MKINTHKLVFLIKFISIIIVNEIIFVLTSRIFANNFFRLMADIVLNPAVRYELAIENNSIIYKFMISSFLKFLVLISTISFFSKLLFKDEEIFTLIKKNLKLILYLTITIPFVFSILLFLNFLIPDTTKIFVKSNINFLPTNVQIAFLFRFFMGALYQEFFYRFVLYKNSRKFFGVFSSCLVVNLIFVGVHFSSFNVNQLFLKSFLRTAFEILIIGTLVTIIFESTKSLYLATLIHFLHNFFGAWYSQRFNFLIHSNLFNFISLQSWIEFFILLTIILIIKPIKIVFPAEKIRKNMTP</sequence>
<dbReference type="InterPro" id="IPR003675">
    <property type="entry name" value="Rce1/LyrA-like_dom"/>
</dbReference>
<dbReference type="GO" id="GO:0080120">
    <property type="term" value="P:CAAX-box protein maturation"/>
    <property type="evidence" value="ECO:0007669"/>
    <property type="project" value="UniProtKB-ARBA"/>
</dbReference>
<feature type="transmembrane region" description="Helical" evidence="1">
    <location>
        <begin position="173"/>
        <end position="192"/>
    </location>
</feature>
<protein>
    <submittedName>
        <fullName evidence="3">CAAX amino terminal protease family</fullName>
    </submittedName>
</protein>
<keyword evidence="3" id="KW-0645">Protease</keyword>
<dbReference type="HOGENOM" id="CLU_933000_0_0_0"/>
<keyword evidence="1" id="KW-0812">Transmembrane</keyword>
<dbReference type="Proteomes" id="UP000007384">
    <property type="component" value="Chromosome"/>
</dbReference>
<feature type="domain" description="CAAX prenyl protease 2/Lysostaphin resistance protein A-like" evidence="2">
    <location>
        <begin position="145"/>
        <end position="242"/>
    </location>
</feature>
<dbReference type="Pfam" id="PF02517">
    <property type="entry name" value="Rce1-like"/>
    <property type="match status" value="1"/>
</dbReference>
<dbReference type="STRING" id="771875.Ferpe_1577"/>
<dbReference type="EMBL" id="CP003260">
    <property type="protein sequence ID" value="AFG35641.1"/>
    <property type="molecule type" value="Genomic_DNA"/>
</dbReference>
<evidence type="ECO:0000313" key="4">
    <source>
        <dbReference type="Proteomes" id="UP000007384"/>
    </source>
</evidence>
<organism evidence="3 4">
    <name type="scientific">Fervidobacterium pennivorans (strain DSM 9078 / Ven5)</name>
    <dbReference type="NCBI Taxonomy" id="771875"/>
    <lineage>
        <taxon>Bacteria</taxon>
        <taxon>Thermotogati</taxon>
        <taxon>Thermotogota</taxon>
        <taxon>Thermotogae</taxon>
        <taxon>Thermotogales</taxon>
        <taxon>Fervidobacteriaceae</taxon>
        <taxon>Fervidobacterium</taxon>
    </lineage>
</organism>
<name>H9UDP8_FERPD</name>
<feature type="transmembrane region" description="Helical" evidence="1">
    <location>
        <begin position="229"/>
        <end position="247"/>
    </location>
</feature>
<evidence type="ECO:0000256" key="1">
    <source>
        <dbReference type="SAM" id="Phobius"/>
    </source>
</evidence>
<dbReference type="GO" id="GO:0006508">
    <property type="term" value="P:proteolysis"/>
    <property type="evidence" value="ECO:0007669"/>
    <property type="project" value="UniProtKB-KW"/>
</dbReference>
<keyword evidence="1" id="KW-0472">Membrane</keyword>
<dbReference type="PATRIC" id="fig|771875.3.peg.1597"/>
<dbReference type="GO" id="GO:0004175">
    <property type="term" value="F:endopeptidase activity"/>
    <property type="evidence" value="ECO:0007669"/>
    <property type="project" value="UniProtKB-ARBA"/>
</dbReference>
<feature type="transmembrane region" description="Helical" evidence="1">
    <location>
        <begin position="204"/>
        <end position="222"/>
    </location>
</feature>
<evidence type="ECO:0000313" key="3">
    <source>
        <dbReference type="EMBL" id="AFG35641.1"/>
    </source>
</evidence>
<keyword evidence="4" id="KW-1185">Reference proteome</keyword>
<proteinExistence type="predicted"/>
<keyword evidence="1" id="KW-1133">Transmembrane helix</keyword>
<feature type="transmembrane region" description="Helical" evidence="1">
    <location>
        <begin position="60"/>
        <end position="82"/>
    </location>
</feature>
<reference evidence="3" key="1">
    <citation type="submission" date="2012-03" db="EMBL/GenBank/DDBJ databases">
        <title>Complete sequence of Fervidobacterium pennivorans DSM 9078.</title>
        <authorList>
            <consortium name="US DOE Joint Genome Institute"/>
            <person name="Lucas S."/>
            <person name="Han J."/>
            <person name="Lapidus A."/>
            <person name="Cheng J.-F."/>
            <person name="Goodwin L."/>
            <person name="Pitluck S."/>
            <person name="Peters L."/>
            <person name="Ovchinnikova G."/>
            <person name="Lu M."/>
            <person name="Detter J.C."/>
            <person name="Han C."/>
            <person name="Tapia R."/>
            <person name="Land M."/>
            <person name="Hauser L."/>
            <person name="Kyrpides N."/>
            <person name="Ivanova N."/>
            <person name="Pagani I."/>
            <person name="Noll K.M."/>
            <person name="Woyke T."/>
        </authorList>
    </citation>
    <scope>NUCLEOTIDE SEQUENCE</scope>
    <source>
        <strain evidence="3">DSM 9078</strain>
    </source>
</reference>
<feature type="transmembrane region" description="Helical" evidence="1">
    <location>
        <begin position="267"/>
        <end position="287"/>
    </location>
</feature>
<gene>
    <name evidence="3" type="ordered locus">Ferpe_1577</name>
</gene>
<feature type="transmembrane region" description="Helical" evidence="1">
    <location>
        <begin position="12"/>
        <end position="33"/>
    </location>
</feature>
<feature type="transmembrane region" description="Helical" evidence="1">
    <location>
        <begin position="144"/>
        <end position="161"/>
    </location>
</feature>
<accession>H9UDP8</accession>
<evidence type="ECO:0000259" key="2">
    <source>
        <dbReference type="Pfam" id="PF02517"/>
    </source>
</evidence>
<keyword evidence="3" id="KW-0378">Hydrolase</keyword>
<dbReference type="AlphaFoldDB" id="H9UDP8"/>
<dbReference type="KEGG" id="fpe:Ferpe_1577"/>